<keyword evidence="1" id="KW-0732">Signal</keyword>
<evidence type="ECO:0008006" key="4">
    <source>
        <dbReference type="Google" id="ProtNLM"/>
    </source>
</evidence>
<reference evidence="2 3" key="1">
    <citation type="journal article" date="2019" name="Nat. Ecol. Evol.">
        <title>Megaphylogeny resolves global patterns of mushroom evolution.</title>
        <authorList>
            <person name="Varga T."/>
            <person name="Krizsan K."/>
            <person name="Foldi C."/>
            <person name="Dima B."/>
            <person name="Sanchez-Garcia M."/>
            <person name="Sanchez-Ramirez S."/>
            <person name="Szollosi G.J."/>
            <person name="Szarkandi J.G."/>
            <person name="Papp V."/>
            <person name="Albert L."/>
            <person name="Andreopoulos W."/>
            <person name="Angelini C."/>
            <person name="Antonin V."/>
            <person name="Barry K.W."/>
            <person name="Bougher N.L."/>
            <person name="Buchanan P."/>
            <person name="Buyck B."/>
            <person name="Bense V."/>
            <person name="Catcheside P."/>
            <person name="Chovatia M."/>
            <person name="Cooper J."/>
            <person name="Damon W."/>
            <person name="Desjardin D."/>
            <person name="Finy P."/>
            <person name="Geml J."/>
            <person name="Haridas S."/>
            <person name="Hughes K."/>
            <person name="Justo A."/>
            <person name="Karasinski D."/>
            <person name="Kautmanova I."/>
            <person name="Kiss B."/>
            <person name="Kocsube S."/>
            <person name="Kotiranta H."/>
            <person name="LaButti K.M."/>
            <person name="Lechner B.E."/>
            <person name="Liimatainen K."/>
            <person name="Lipzen A."/>
            <person name="Lukacs Z."/>
            <person name="Mihaltcheva S."/>
            <person name="Morgado L.N."/>
            <person name="Niskanen T."/>
            <person name="Noordeloos M.E."/>
            <person name="Ohm R.A."/>
            <person name="Ortiz-Santana B."/>
            <person name="Ovrebo C."/>
            <person name="Racz N."/>
            <person name="Riley R."/>
            <person name="Savchenko A."/>
            <person name="Shiryaev A."/>
            <person name="Soop K."/>
            <person name="Spirin V."/>
            <person name="Szebenyi C."/>
            <person name="Tomsovsky M."/>
            <person name="Tulloss R.E."/>
            <person name="Uehling J."/>
            <person name="Grigoriev I.V."/>
            <person name="Vagvolgyi C."/>
            <person name="Papp T."/>
            <person name="Martin F.M."/>
            <person name="Miettinen O."/>
            <person name="Hibbett D.S."/>
            <person name="Nagy L.G."/>
        </authorList>
    </citation>
    <scope>NUCLEOTIDE SEQUENCE [LARGE SCALE GENOMIC DNA]</scope>
    <source>
        <strain evidence="2 3">CBS 121175</strain>
    </source>
</reference>
<proteinExistence type="predicted"/>
<dbReference type="AlphaFoldDB" id="A0A5C3KDY5"/>
<evidence type="ECO:0000313" key="2">
    <source>
        <dbReference type="EMBL" id="TFK18230.1"/>
    </source>
</evidence>
<dbReference type="Proteomes" id="UP000307440">
    <property type="component" value="Unassembled WGS sequence"/>
</dbReference>
<keyword evidence="3" id="KW-1185">Reference proteome</keyword>
<sequence>MSGTLLILLITPSSVVVQVPDPPMRMINGNLSHPVRTAPTHLIRTSSKSPLNQATTLLATSSPCFRMLIVNYPPRNPIYDITHLESSNAPLLHPRSCCPPYCT</sequence>
<evidence type="ECO:0000256" key="1">
    <source>
        <dbReference type="SAM" id="SignalP"/>
    </source>
</evidence>
<gene>
    <name evidence="2" type="ORF">FA15DRAFT_675442</name>
</gene>
<dbReference type="EMBL" id="ML210419">
    <property type="protein sequence ID" value="TFK18230.1"/>
    <property type="molecule type" value="Genomic_DNA"/>
</dbReference>
<name>A0A5C3KDY5_COPMA</name>
<accession>A0A5C3KDY5</accession>
<evidence type="ECO:0000313" key="3">
    <source>
        <dbReference type="Proteomes" id="UP000307440"/>
    </source>
</evidence>
<feature type="signal peptide" evidence="1">
    <location>
        <begin position="1"/>
        <end position="17"/>
    </location>
</feature>
<feature type="chain" id="PRO_5022891325" description="Secreted protein" evidence="1">
    <location>
        <begin position="18"/>
        <end position="103"/>
    </location>
</feature>
<protein>
    <recommendedName>
        <fullName evidence="4">Secreted protein</fullName>
    </recommendedName>
</protein>
<organism evidence="2 3">
    <name type="scientific">Coprinopsis marcescibilis</name>
    <name type="common">Agaric fungus</name>
    <name type="synonym">Psathyrella marcescibilis</name>
    <dbReference type="NCBI Taxonomy" id="230819"/>
    <lineage>
        <taxon>Eukaryota</taxon>
        <taxon>Fungi</taxon>
        <taxon>Dikarya</taxon>
        <taxon>Basidiomycota</taxon>
        <taxon>Agaricomycotina</taxon>
        <taxon>Agaricomycetes</taxon>
        <taxon>Agaricomycetidae</taxon>
        <taxon>Agaricales</taxon>
        <taxon>Agaricineae</taxon>
        <taxon>Psathyrellaceae</taxon>
        <taxon>Coprinopsis</taxon>
    </lineage>
</organism>